<dbReference type="EMBL" id="QJKJ01003832">
    <property type="protein sequence ID" value="RDX96693.1"/>
    <property type="molecule type" value="Genomic_DNA"/>
</dbReference>
<dbReference type="AlphaFoldDB" id="A0A371H216"/>
<feature type="compositionally biased region" description="Basic and acidic residues" evidence="1">
    <location>
        <begin position="80"/>
        <end position="134"/>
    </location>
</feature>
<proteinExistence type="predicted"/>
<organism evidence="2 3">
    <name type="scientific">Mucuna pruriens</name>
    <name type="common">Velvet bean</name>
    <name type="synonym">Dolichos pruriens</name>
    <dbReference type="NCBI Taxonomy" id="157652"/>
    <lineage>
        <taxon>Eukaryota</taxon>
        <taxon>Viridiplantae</taxon>
        <taxon>Streptophyta</taxon>
        <taxon>Embryophyta</taxon>
        <taxon>Tracheophyta</taxon>
        <taxon>Spermatophyta</taxon>
        <taxon>Magnoliopsida</taxon>
        <taxon>eudicotyledons</taxon>
        <taxon>Gunneridae</taxon>
        <taxon>Pentapetalae</taxon>
        <taxon>rosids</taxon>
        <taxon>fabids</taxon>
        <taxon>Fabales</taxon>
        <taxon>Fabaceae</taxon>
        <taxon>Papilionoideae</taxon>
        <taxon>50 kb inversion clade</taxon>
        <taxon>NPAAA clade</taxon>
        <taxon>indigoferoid/millettioid clade</taxon>
        <taxon>Phaseoleae</taxon>
        <taxon>Mucuna</taxon>
    </lineage>
</organism>
<feature type="region of interest" description="Disordered" evidence="1">
    <location>
        <begin position="74"/>
        <end position="134"/>
    </location>
</feature>
<evidence type="ECO:0000313" key="2">
    <source>
        <dbReference type="EMBL" id="RDX96693.1"/>
    </source>
</evidence>
<gene>
    <name evidence="2" type="ORF">CR513_20616</name>
</gene>
<reference evidence="2" key="1">
    <citation type="submission" date="2018-05" db="EMBL/GenBank/DDBJ databases">
        <title>Draft genome of Mucuna pruriens seed.</title>
        <authorList>
            <person name="Nnadi N.E."/>
            <person name="Vos R."/>
            <person name="Hasami M.H."/>
            <person name="Devisetty U.K."/>
            <person name="Aguiy J.C."/>
        </authorList>
    </citation>
    <scope>NUCLEOTIDE SEQUENCE [LARGE SCALE GENOMIC DNA]</scope>
    <source>
        <strain evidence="2">JCA_2017</strain>
    </source>
</reference>
<feature type="non-terminal residue" evidence="2">
    <location>
        <position position="1"/>
    </location>
</feature>
<comment type="caution">
    <text evidence="2">The sequence shown here is derived from an EMBL/GenBank/DDBJ whole genome shotgun (WGS) entry which is preliminary data.</text>
</comment>
<sequence>MDSNGKDGGDQLPTMIVMVVVVFYLQCPRYRGVELPSSVPVRPSSPLLETGHTMNELREKLDLVGKGLDVVQKDAPSTNDKVEALSRSKKDGFEGRNYSDHNRSSWSSREDHERHKRNRREERPERCDRREEDRRDELDMAKYWELKEVITSFDKQGQKGVRMVTLAFGIML</sequence>
<evidence type="ECO:0000313" key="3">
    <source>
        <dbReference type="Proteomes" id="UP000257109"/>
    </source>
</evidence>
<evidence type="ECO:0000256" key="1">
    <source>
        <dbReference type="SAM" id="MobiDB-lite"/>
    </source>
</evidence>
<name>A0A371H216_MUCPR</name>
<keyword evidence="3" id="KW-1185">Reference proteome</keyword>
<accession>A0A371H216</accession>
<protein>
    <submittedName>
        <fullName evidence="2">Uncharacterized protein</fullName>
    </submittedName>
</protein>
<dbReference type="Proteomes" id="UP000257109">
    <property type="component" value="Unassembled WGS sequence"/>
</dbReference>